<dbReference type="InterPro" id="IPR021139">
    <property type="entry name" value="NYN"/>
</dbReference>
<dbReference type="Proteomes" id="UP000614287">
    <property type="component" value="Unassembled WGS sequence"/>
</dbReference>
<dbReference type="PANTHER" id="PTHR35458:SF8">
    <property type="entry name" value="SLR0650 PROTEIN"/>
    <property type="match status" value="1"/>
</dbReference>
<gene>
    <name evidence="2" type="ORF">GCM10009007_06850</name>
</gene>
<dbReference type="InterPro" id="IPR047140">
    <property type="entry name" value="LabA"/>
</dbReference>
<evidence type="ECO:0000313" key="3">
    <source>
        <dbReference type="Proteomes" id="UP000614287"/>
    </source>
</evidence>
<evidence type="ECO:0000313" key="2">
    <source>
        <dbReference type="EMBL" id="GHA68717.1"/>
    </source>
</evidence>
<dbReference type="Gene3D" id="3.40.50.1010">
    <property type="entry name" value="5'-nuclease"/>
    <property type="match status" value="1"/>
</dbReference>
<name>A0A8J3CGI9_9BURK</name>
<accession>A0A8J3CGI9</accession>
<dbReference type="AlphaFoldDB" id="A0A8J3CGI9"/>
<dbReference type="Pfam" id="PF01936">
    <property type="entry name" value="NYN"/>
    <property type="match status" value="1"/>
</dbReference>
<comment type="caution">
    <text evidence="2">The sequence shown here is derived from an EMBL/GenBank/DDBJ whole genome shotgun (WGS) entry which is preliminary data.</text>
</comment>
<dbReference type="PANTHER" id="PTHR35458">
    <property type="entry name" value="SLR0755 PROTEIN"/>
    <property type="match status" value="1"/>
</dbReference>
<evidence type="ECO:0000259" key="1">
    <source>
        <dbReference type="Pfam" id="PF01936"/>
    </source>
</evidence>
<sequence length="250" mass="28435">MKKACVFVDGENLRYSLVGCLCDTTDFLQADYLPKNANWSQFFDHIVNEASNNTSERLRTYWYVIESVDFIPYRFEKLNGQDLQNTLNRDKECKQKIISASDKDAEATTIKDGLIRKKKNFSSRFSGWQSIQNGIAMKHKAIQFKRSGAIKYNLFTEELGEEKTVDVSLAVDALIMEKNYDIAIIVSGDQDYVPIAQALRDRGKTVVNVSFKKKNGQLLPGGAARLNMNVDWSYELNFADLAQLMNVSIK</sequence>
<feature type="domain" description="NYN" evidence="1">
    <location>
        <begin position="123"/>
        <end position="213"/>
    </location>
</feature>
<reference evidence="2" key="2">
    <citation type="submission" date="2020-09" db="EMBL/GenBank/DDBJ databases">
        <authorList>
            <person name="Sun Q."/>
            <person name="Kim S."/>
        </authorList>
    </citation>
    <scope>NUCLEOTIDE SEQUENCE</scope>
    <source>
        <strain evidence="2">KCTC 32501</strain>
    </source>
</reference>
<dbReference type="GO" id="GO:0004540">
    <property type="term" value="F:RNA nuclease activity"/>
    <property type="evidence" value="ECO:0007669"/>
    <property type="project" value="InterPro"/>
</dbReference>
<organism evidence="2 3">
    <name type="scientific">Formosimonas limnophila</name>
    <dbReference type="NCBI Taxonomy" id="1384487"/>
    <lineage>
        <taxon>Bacteria</taxon>
        <taxon>Pseudomonadati</taxon>
        <taxon>Pseudomonadota</taxon>
        <taxon>Betaproteobacteria</taxon>
        <taxon>Burkholderiales</taxon>
        <taxon>Burkholderiaceae</taxon>
        <taxon>Formosimonas</taxon>
    </lineage>
</organism>
<dbReference type="EMBL" id="BMZG01000003">
    <property type="protein sequence ID" value="GHA68717.1"/>
    <property type="molecule type" value="Genomic_DNA"/>
</dbReference>
<proteinExistence type="predicted"/>
<protein>
    <recommendedName>
        <fullName evidence="1">NYN domain-containing protein</fullName>
    </recommendedName>
</protein>
<keyword evidence="3" id="KW-1185">Reference proteome</keyword>
<dbReference type="RefSeq" id="WP_189491632.1">
    <property type="nucleotide sequence ID" value="NZ_BMZG01000003.1"/>
</dbReference>
<reference evidence="2" key="1">
    <citation type="journal article" date="2014" name="Int. J. Syst. Evol. Microbiol.">
        <title>Complete genome sequence of Corynebacterium casei LMG S-19264T (=DSM 44701T), isolated from a smear-ripened cheese.</title>
        <authorList>
            <consortium name="US DOE Joint Genome Institute (JGI-PGF)"/>
            <person name="Walter F."/>
            <person name="Albersmeier A."/>
            <person name="Kalinowski J."/>
            <person name="Ruckert C."/>
        </authorList>
    </citation>
    <scope>NUCLEOTIDE SEQUENCE</scope>
    <source>
        <strain evidence="2">KCTC 32501</strain>
    </source>
</reference>